<evidence type="ECO:0000256" key="1">
    <source>
        <dbReference type="ARBA" id="ARBA00004141"/>
    </source>
</evidence>
<evidence type="ECO:0000256" key="5">
    <source>
        <dbReference type="ARBA" id="ARBA00022989"/>
    </source>
</evidence>
<dbReference type="InterPro" id="IPR003593">
    <property type="entry name" value="AAA+_ATPase"/>
</dbReference>
<accession>A0A2I0LEQ9</accession>
<keyword evidence="2 7" id="KW-0812">Transmembrane</keyword>
<dbReference type="GO" id="GO:0005524">
    <property type="term" value="F:ATP binding"/>
    <property type="evidence" value="ECO:0007669"/>
    <property type="project" value="UniProtKB-KW"/>
</dbReference>
<dbReference type="InterPro" id="IPR027417">
    <property type="entry name" value="P-loop_NTPase"/>
</dbReference>
<dbReference type="SUPFAM" id="SSF90123">
    <property type="entry name" value="ABC transporter transmembrane region"/>
    <property type="match status" value="1"/>
</dbReference>
<evidence type="ECO:0000256" key="3">
    <source>
        <dbReference type="ARBA" id="ARBA00022741"/>
    </source>
</evidence>
<dbReference type="GO" id="GO:0015421">
    <property type="term" value="F:ABC-type oligopeptide transporter activity"/>
    <property type="evidence" value="ECO:0007669"/>
    <property type="project" value="TreeGrafter"/>
</dbReference>
<evidence type="ECO:0000256" key="2">
    <source>
        <dbReference type="ARBA" id="ARBA00022692"/>
    </source>
</evidence>
<dbReference type="Gene3D" id="1.20.1560.10">
    <property type="entry name" value="ABC transporter type 1, transmembrane domain"/>
    <property type="match status" value="2"/>
</dbReference>
<name>A0A2I0LEQ9_PUNGR</name>
<gene>
    <name evidence="10" type="ORF">CRG98_000453</name>
</gene>
<keyword evidence="6 7" id="KW-0472">Membrane</keyword>
<evidence type="ECO:0000313" key="10">
    <source>
        <dbReference type="EMBL" id="PKI79161.1"/>
    </source>
</evidence>
<dbReference type="Pfam" id="PF00664">
    <property type="entry name" value="ABC_membrane"/>
    <property type="match status" value="1"/>
</dbReference>
<dbReference type="InterPro" id="IPR039421">
    <property type="entry name" value="Type_1_exporter"/>
</dbReference>
<feature type="domain" description="ABC transmembrane type-1" evidence="9">
    <location>
        <begin position="194"/>
        <end position="352"/>
    </location>
</feature>
<proteinExistence type="predicted"/>
<comment type="caution">
    <text evidence="10">The sequence shown here is derived from an EMBL/GenBank/DDBJ whole genome shotgun (WGS) entry which is preliminary data.</text>
</comment>
<evidence type="ECO:0000256" key="7">
    <source>
        <dbReference type="SAM" id="Phobius"/>
    </source>
</evidence>
<keyword evidence="3" id="KW-0547">Nucleotide-binding</keyword>
<dbReference type="InterPro" id="IPR017871">
    <property type="entry name" value="ABC_transporter-like_CS"/>
</dbReference>
<dbReference type="PROSITE" id="PS00211">
    <property type="entry name" value="ABC_TRANSPORTER_1"/>
    <property type="match status" value="1"/>
</dbReference>
<comment type="subcellular location">
    <subcellularLocation>
        <location evidence="1">Membrane</location>
        <topology evidence="1">Multi-pass membrane protein</topology>
    </subcellularLocation>
</comment>
<sequence length="689" mass="75770">MVFSTRAKACRAQSSYLAQIQPDPMMDSDVSVDSFRLHPNVTCFFTFSSPTLLHALVPGNAPRIRRIYTPMPLVSSGNFSTHAVQLHALQRSSGCGLPVPEKRGFRPRRTRGPQSADQFSVLCCRNGGARATNESCLGHLRKLWLVSTSSASRGGCQLWNLPSSGDTGGPVVTVGVALRRIWELVADDRLVVYIAFGSLTIAAISEITVPSILAASVFAAQNGNTVAFYGYVRVLVVLSCISGICSGLRSGCFALANVTLVKRLRETLYSTLIFQDISFFDAEAVGDLTSRLGADCQRMSHVLSNDLHLIFRNILQGTGALINLLSLSWPLTLSTLVICAVLAAIFLVYGRYKKWLERLASVGILESSAYGLWNLSFIVLYRSTQVFALMLGGTSVITGHVSSEQLTKYVLYCEWMIYATWRLVDSLSSLMQSIGASERVFQLMSISPGDQYSLKGLKLQRLMGHIEFLNVSFCYPSRIMVPVLQDVNLLIQPKELVAIVGLSGCGKSSLVNLLLRLYKPAHGQLYLDNYPLDKLDVRWLRSKIGYVGQGPYLFHMDVKSNISYGSLRYVTQEDIEWAAKEAGAHEFISSLPNGYETIVHEGLLSGGQKQRIAIARAILRDPDILILDEATSALDMENEHQVKALIDGLRNDARSRTIIVVAHRPVAMERADRIIVMNGGKVVEVSTCS</sequence>
<dbReference type="InterPro" id="IPR036640">
    <property type="entry name" value="ABC1_TM_sf"/>
</dbReference>
<dbReference type="GO" id="GO:0016020">
    <property type="term" value="C:membrane"/>
    <property type="evidence" value="ECO:0007669"/>
    <property type="project" value="UniProtKB-SubCell"/>
</dbReference>
<evidence type="ECO:0000313" key="11">
    <source>
        <dbReference type="Proteomes" id="UP000233551"/>
    </source>
</evidence>
<keyword evidence="11" id="KW-1185">Reference proteome</keyword>
<feature type="transmembrane region" description="Helical" evidence="7">
    <location>
        <begin position="331"/>
        <end position="350"/>
    </location>
</feature>
<dbReference type="PROSITE" id="PS50929">
    <property type="entry name" value="ABC_TM1F"/>
    <property type="match status" value="1"/>
</dbReference>
<dbReference type="STRING" id="22663.A0A2I0LEQ9"/>
<keyword evidence="5 7" id="KW-1133">Transmembrane helix</keyword>
<dbReference type="FunFam" id="3.40.50.300:FF:000218">
    <property type="entry name" value="Multidrug ABC transporter ATP-binding protein"/>
    <property type="match status" value="1"/>
</dbReference>
<dbReference type="Pfam" id="PF00005">
    <property type="entry name" value="ABC_tran"/>
    <property type="match status" value="1"/>
</dbReference>
<dbReference type="AlphaFoldDB" id="A0A2I0LEQ9"/>
<feature type="transmembrane region" description="Helical" evidence="7">
    <location>
        <begin position="362"/>
        <end position="381"/>
    </location>
</feature>
<dbReference type="SUPFAM" id="SSF52540">
    <property type="entry name" value="P-loop containing nucleoside triphosphate hydrolases"/>
    <property type="match status" value="1"/>
</dbReference>
<dbReference type="Gene3D" id="3.40.50.300">
    <property type="entry name" value="P-loop containing nucleotide triphosphate hydrolases"/>
    <property type="match status" value="1"/>
</dbReference>
<evidence type="ECO:0008006" key="12">
    <source>
        <dbReference type="Google" id="ProtNLM"/>
    </source>
</evidence>
<evidence type="ECO:0000259" key="8">
    <source>
        <dbReference type="PROSITE" id="PS50893"/>
    </source>
</evidence>
<dbReference type="SMART" id="SM00382">
    <property type="entry name" value="AAA"/>
    <property type="match status" value="1"/>
</dbReference>
<dbReference type="GO" id="GO:0016887">
    <property type="term" value="F:ATP hydrolysis activity"/>
    <property type="evidence" value="ECO:0007669"/>
    <property type="project" value="InterPro"/>
</dbReference>
<dbReference type="PROSITE" id="PS50893">
    <property type="entry name" value="ABC_TRANSPORTER_2"/>
    <property type="match status" value="1"/>
</dbReference>
<feature type="domain" description="ABC transporter" evidence="8">
    <location>
        <begin position="466"/>
        <end position="689"/>
    </location>
</feature>
<dbReference type="Proteomes" id="UP000233551">
    <property type="component" value="Unassembled WGS sequence"/>
</dbReference>
<dbReference type="CDD" id="cd18572">
    <property type="entry name" value="ABC_6TM_TAP"/>
    <property type="match status" value="1"/>
</dbReference>
<evidence type="ECO:0000256" key="6">
    <source>
        <dbReference type="ARBA" id="ARBA00023136"/>
    </source>
</evidence>
<keyword evidence="4" id="KW-0067">ATP-binding</keyword>
<dbReference type="InterPro" id="IPR011527">
    <property type="entry name" value="ABC1_TM_dom"/>
</dbReference>
<evidence type="ECO:0000256" key="4">
    <source>
        <dbReference type="ARBA" id="ARBA00022840"/>
    </source>
</evidence>
<reference evidence="10 11" key="1">
    <citation type="submission" date="2017-11" db="EMBL/GenBank/DDBJ databases">
        <title>De-novo sequencing of pomegranate (Punica granatum L.) genome.</title>
        <authorList>
            <person name="Akparov Z."/>
            <person name="Amiraslanov A."/>
            <person name="Hajiyeva S."/>
            <person name="Abbasov M."/>
            <person name="Kaur K."/>
            <person name="Hamwieh A."/>
            <person name="Solovyev V."/>
            <person name="Salamov A."/>
            <person name="Braich B."/>
            <person name="Kosarev P."/>
            <person name="Mahmoud A."/>
            <person name="Hajiyev E."/>
            <person name="Babayeva S."/>
            <person name="Izzatullayeva V."/>
            <person name="Mammadov A."/>
            <person name="Mammadov A."/>
            <person name="Sharifova S."/>
            <person name="Ojaghi J."/>
            <person name="Eynullazada K."/>
            <person name="Bayramov B."/>
            <person name="Abdulazimova A."/>
            <person name="Shahmuradov I."/>
        </authorList>
    </citation>
    <scope>NUCLEOTIDE SEQUENCE [LARGE SCALE GENOMIC DNA]</scope>
    <source>
        <strain evidence="11">cv. AG2017</strain>
        <tissue evidence="10">Leaf</tissue>
    </source>
</reference>
<dbReference type="EMBL" id="PGOL01000016">
    <property type="protein sequence ID" value="PKI79161.1"/>
    <property type="molecule type" value="Genomic_DNA"/>
</dbReference>
<evidence type="ECO:0000259" key="9">
    <source>
        <dbReference type="PROSITE" id="PS50929"/>
    </source>
</evidence>
<dbReference type="PANTHER" id="PTHR43394:SF19">
    <property type="entry name" value="ABC TRANSPORTER B FAMILY"/>
    <property type="match status" value="1"/>
</dbReference>
<dbReference type="InterPro" id="IPR003439">
    <property type="entry name" value="ABC_transporter-like_ATP-bd"/>
</dbReference>
<dbReference type="PANTHER" id="PTHR43394">
    <property type="entry name" value="ATP-DEPENDENT PERMEASE MDL1, MITOCHONDRIAL"/>
    <property type="match status" value="1"/>
</dbReference>
<protein>
    <recommendedName>
        <fullName evidence="12">ABC transporter B family member 26, chloroplastic</fullName>
    </recommendedName>
</protein>
<organism evidence="10 11">
    <name type="scientific">Punica granatum</name>
    <name type="common">Pomegranate</name>
    <dbReference type="NCBI Taxonomy" id="22663"/>
    <lineage>
        <taxon>Eukaryota</taxon>
        <taxon>Viridiplantae</taxon>
        <taxon>Streptophyta</taxon>
        <taxon>Embryophyta</taxon>
        <taxon>Tracheophyta</taxon>
        <taxon>Spermatophyta</taxon>
        <taxon>Magnoliopsida</taxon>
        <taxon>eudicotyledons</taxon>
        <taxon>Gunneridae</taxon>
        <taxon>Pentapetalae</taxon>
        <taxon>rosids</taxon>
        <taxon>malvids</taxon>
        <taxon>Myrtales</taxon>
        <taxon>Lythraceae</taxon>
        <taxon>Punica</taxon>
    </lineage>
</organism>